<dbReference type="EMBL" id="KN653975">
    <property type="protein sequence ID" value="KHN26263.1"/>
    <property type="molecule type" value="Genomic_DNA"/>
</dbReference>
<reference evidence="1" key="1">
    <citation type="submission" date="2014-07" db="EMBL/GenBank/DDBJ databases">
        <title>Identification of a novel salt tolerance gene in wild soybean by whole-genome sequencing.</title>
        <authorList>
            <person name="Lam H.-M."/>
            <person name="Qi X."/>
            <person name="Li M.-W."/>
            <person name="Liu X."/>
            <person name="Xie M."/>
            <person name="Ni M."/>
            <person name="Xu X."/>
        </authorList>
    </citation>
    <scope>NUCLEOTIDE SEQUENCE [LARGE SCALE GENOMIC DNA]</scope>
    <source>
        <tissue evidence="1">Root</tissue>
    </source>
</reference>
<accession>A0A0B2R2N5</accession>
<dbReference type="AlphaFoldDB" id="A0A0B2R2N5"/>
<gene>
    <name evidence="1" type="ORF">glysoja_032833</name>
</gene>
<sequence length="161" mass="17652">MIADSACSKSHRMVLPSDLWSISRVSWKIQVTQALVYDIGLSEERHGQAAGRRLLGLVRGQPLCDDGQLFSAMVVCKPLGTELLTKANFNCLELLLALKYNLFAAMRGLMFWAMMISKQKVAHLALKPLGRNNAIDGTCGVGTKEPQLIFASADSEEIVDD</sequence>
<evidence type="ECO:0000313" key="1">
    <source>
        <dbReference type="EMBL" id="KHN26263.1"/>
    </source>
</evidence>
<organism evidence="1">
    <name type="scientific">Glycine soja</name>
    <name type="common">Wild soybean</name>
    <dbReference type="NCBI Taxonomy" id="3848"/>
    <lineage>
        <taxon>Eukaryota</taxon>
        <taxon>Viridiplantae</taxon>
        <taxon>Streptophyta</taxon>
        <taxon>Embryophyta</taxon>
        <taxon>Tracheophyta</taxon>
        <taxon>Spermatophyta</taxon>
        <taxon>Magnoliopsida</taxon>
        <taxon>eudicotyledons</taxon>
        <taxon>Gunneridae</taxon>
        <taxon>Pentapetalae</taxon>
        <taxon>rosids</taxon>
        <taxon>fabids</taxon>
        <taxon>Fabales</taxon>
        <taxon>Fabaceae</taxon>
        <taxon>Papilionoideae</taxon>
        <taxon>50 kb inversion clade</taxon>
        <taxon>NPAAA clade</taxon>
        <taxon>indigoferoid/millettioid clade</taxon>
        <taxon>Phaseoleae</taxon>
        <taxon>Glycine</taxon>
        <taxon>Glycine subgen. Soja</taxon>
    </lineage>
</organism>
<protein>
    <submittedName>
        <fullName evidence="1">Thiamine thiazole synthase, chloroplastic</fullName>
    </submittedName>
</protein>
<proteinExistence type="predicted"/>
<dbReference type="Proteomes" id="UP000053555">
    <property type="component" value="Unassembled WGS sequence"/>
</dbReference>
<name>A0A0B2R2N5_GLYSO</name>